<feature type="compositionally biased region" description="Basic and acidic residues" evidence="1">
    <location>
        <begin position="161"/>
        <end position="199"/>
    </location>
</feature>
<feature type="region of interest" description="Disordered" evidence="1">
    <location>
        <begin position="43"/>
        <end position="92"/>
    </location>
</feature>
<feature type="compositionally biased region" description="Basic and acidic residues" evidence="1">
    <location>
        <begin position="43"/>
        <end position="52"/>
    </location>
</feature>
<sequence length="399" mass="44733">MSGHNSRDRPPGRTSQPWYESEKTICEYIADLFCCCSGRPHQDLRGLDREQRNPPPTPASSPLTTPTHRRRPEIYELSPMERRTITPRNDERVPVERLPGYERSIPPNPWFANQVTEPPVMYSPTARLVPSETEHDARECGKGNGKEKELEKMSTLWNRARALDERKERHAREEEEKDRQYSEQLERLREARRNAEENSKIGMRSGLRQESPPLEESPPRRESPLARGPSAASETTSFRFQERQQQRSDDMYSVGDSKTSTPPARTQPARIPSGDFATLPSVRRRLEEAAQQDAGASGNSRSFSARDLQQVANGGERNTRSASAGEATGDELPETPAAGRRSAELPLTPQTSGRPFSDYVSPSQIPVSPAPEPADIVRARAFIARLSGGEHSGDRDCTR</sequence>
<dbReference type="OrthoDB" id="3648139at2759"/>
<feature type="region of interest" description="Disordered" evidence="1">
    <location>
        <begin position="1"/>
        <end position="20"/>
    </location>
</feature>
<dbReference type="AlphaFoldDB" id="A0A2S6CEQ0"/>
<comment type="caution">
    <text evidence="2">The sequence shown here is derived from an EMBL/GenBank/DDBJ whole genome shotgun (WGS) entry which is preliminary data.</text>
</comment>
<feature type="compositionally biased region" description="Basic and acidic residues" evidence="1">
    <location>
        <begin position="79"/>
        <end position="92"/>
    </location>
</feature>
<dbReference type="EMBL" id="PNEN01000472">
    <property type="protein sequence ID" value="PPJ58194.1"/>
    <property type="molecule type" value="Genomic_DNA"/>
</dbReference>
<feature type="compositionally biased region" description="Basic and acidic residues" evidence="1">
    <location>
        <begin position="132"/>
        <end position="152"/>
    </location>
</feature>
<dbReference type="Proteomes" id="UP000237631">
    <property type="component" value="Unassembled WGS sequence"/>
</dbReference>
<evidence type="ECO:0000256" key="1">
    <source>
        <dbReference type="SAM" id="MobiDB-lite"/>
    </source>
</evidence>
<proteinExistence type="predicted"/>
<feature type="compositionally biased region" description="Basic and acidic residues" evidence="1">
    <location>
        <begin position="240"/>
        <end position="250"/>
    </location>
</feature>
<accession>A0A2S6CEQ0</accession>
<organism evidence="2 3">
    <name type="scientific">Cercospora berteroae</name>
    <dbReference type="NCBI Taxonomy" id="357750"/>
    <lineage>
        <taxon>Eukaryota</taxon>
        <taxon>Fungi</taxon>
        <taxon>Dikarya</taxon>
        <taxon>Ascomycota</taxon>
        <taxon>Pezizomycotina</taxon>
        <taxon>Dothideomycetes</taxon>
        <taxon>Dothideomycetidae</taxon>
        <taxon>Mycosphaerellales</taxon>
        <taxon>Mycosphaerellaceae</taxon>
        <taxon>Cercospora</taxon>
    </lineage>
</organism>
<feature type="compositionally biased region" description="Basic and acidic residues" evidence="1">
    <location>
        <begin position="1"/>
        <end position="11"/>
    </location>
</feature>
<evidence type="ECO:0000313" key="2">
    <source>
        <dbReference type="EMBL" id="PPJ58194.1"/>
    </source>
</evidence>
<feature type="region of interest" description="Disordered" evidence="1">
    <location>
        <begin position="128"/>
        <end position="373"/>
    </location>
</feature>
<gene>
    <name evidence="2" type="ORF">CBER1_02590</name>
</gene>
<keyword evidence="3" id="KW-1185">Reference proteome</keyword>
<evidence type="ECO:0000313" key="3">
    <source>
        <dbReference type="Proteomes" id="UP000237631"/>
    </source>
</evidence>
<protein>
    <submittedName>
        <fullName evidence="2">Uncharacterized protein</fullName>
    </submittedName>
</protein>
<name>A0A2S6CEQ0_9PEZI</name>
<feature type="compositionally biased region" description="Polar residues" evidence="1">
    <location>
        <begin position="348"/>
        <end position="366"/>
    </location>
</feature>
<reference evidence="3" key="1">
    <citation type="journal article" date="2017" name="bioRxiv">
        <title>Conservation of a gene cluster reveals novel cercosporin biosynthetic mechanisms and extends production to the genus Colletotrichum.</title>
        <authorList>
            <person name="de Jonge R."/>
            <person name="Ebert M.K."/>
            <person name="Huitt-Roehl C.R."/>
            <person name="Pal P."/>
            <person name="Suttle J.C."/>
            <person name="Spanner R.E."/>
            <person name="Neubauer J.D."/>
            <person name="Jurick W.M.II."/>
            <person name="Stott K.A."/>
            <person name="Secor G.A."/>
            <person name="Thomma B.P.H.J."/>
            <person name="Van de Peer Y."/>
            <person name="Townsend C.A."/>
            <person name="Bolton M.D."/>
        </authorList>
    </citation>
    <scope>NUCLEOTIDE SEQUENCE [LARGE SCALE GENOMIC DNA]</scope>
    <source>
        <strain evidence="3">CBS538.71</strain>
    </source>
</reference>